<sequence>MKGSSPKRKAQIAVRVPLFILRKLNIHIQKTGMSQTDVVVSALAKYLDSTSDIPLIQRIVALEERVAALEAKER</sequence>
<reference evidence="1 2" key="1">
    <citation type="journal article" date="2020" name="ISME J.">
        <title>Comparative genomics reveals insights into cyanobacterial evolution and habitat adaptation.</title>
        <authorList>
            <person name="Chen M.Y."/>
            <person name="Teng W.K."/>
            <person name="Zhao L."/>
            <person name="Hu C.X."/>
            <person name="Zhou Y.K."/>
            <person name="Han B.P."/>
            <person name="Song L.R."/>
            <person name="Shu W.S."/>
        </authorList>
    </citation>
    <scope>NUCLEOTIDE SEQUENCE [LARGE SCALE GENOMIC DNA]</scope>
    <source>
        <strain evidence="1 2">FACHB-119</strain>
    </source>
</reference>
<name>A0ABR8D5P0_9NOST</name>
<comment type="caution">
    <text evidence="1">The sequence shown here is derived from an EMBL/GenBank/DDBJ whole genome shotgun (WGS) entry which is preliminary data.</text>
</comment>
<dbReference type="EMBL" id="JACJSG010000024">
    <property type="protein sequence ID" value="MBD2502455.1"/>
    <property type="molecule type" value="Genomic_DNA"/>
</dbReference>
<accession>A0ABR8D5P0</accession>
<evidence type="ECO:0000313" key="1">
    <source>
        <dbReference type="EMBL" id="MBD2502455.1"/>
    </source>
</evidence>
<organism evidence="1 2">
    <name type="scientific">Anabaena azotica FACHB-119</name>
    <dbReference type="NCBI Taxonomy" id="947527"/>
    <lineage>
        <taxon>Bacteria</taxon>
        <taxon>Bacillati</taxon>
        <taxon>Cyanobacteriota</taxon>
        <taxon>Cyanophyceae</taxon>
        <taxon>Nostocales</taxon>
        <taxon>Nostocaceae</taxon>
        <taxon>Anabaena</taxon>
        <taxon>Anabaena azotica</taxon>
    </lineage>
</organism>
<gene>
    <name evidence="1" type="ORF">H6G83_17870</name>
</gene>
<keyword evidence="2" id="KW-1185">Reference proteome</keyword>
<dbReference type="GO" id="GO:0003677">
    <property type="term" value="F:DNA binding"/>
    <property type="evidence" value="ECO:0007669"/>
    <property type="project" value="UniProtKB-KW"/>
</dbReference>
<evidence type="ECO:0000313" key="2">
    <source>
        <dbReference type="Proteomes" id="UP000661112"/>
    </source>
</evidence>
<keyword evidence="1" id="KW-0238">DNA-binding</keyword>
<dbReference type="Proteomes" id="UP000661112">
    <property type="component" value="Unassembled WGS sequence"/>
</dbReference>
<proteinExistence type="predicted"/>
<protein>
    <submittedName>
        <fullName evidence="1">DNA-binding domain-containing protein</fullName>
    </submittedName>
</protein>